<name>A0AAW0J8H7_QUESU</name>
<accession>A0AAW0J8H7</accession>
<gene>
    <name evidence="3" type="primary">LIP2_6</name>
    <name evidence="3" type="ORF">CFP56_035885</name>
</gene>
<dbReference type="PANTHER" id="PTHR11005">
    <property type="entry name" value="LYSOSOMAL ACID LIPASE-RELATED"/>
    <property type="match status" value="1"/>
</dbReference>
<dbReference type="InterPro" id="IPR029058">
    <property type="entry name" value="AB_hydrolase_fold"/>
</dbReference>
<dbReference type="Proteomes" id="UP000237347">
    <property type="component" value="Unassembled WGS sequence"/>
</dbReference>
<evidence type="ECO:0000256" key="1">
    <source>
        <dbReference type="ARBA" id="ARBA00010701"/>
    </source>
</evidence>
<keyword evidence="2" id="KW-0443">Lipid metabolism</keyword>
<keyword evidence="2" id="KW-0378">Hydrolase</keyword>
<proteinExistence type="inferred from homology"/>
<protein>
    <recommendedName>
        <fullName evidence="2">Lipase</fullName>
    </recommendedName>
</protein>
<evidence type="ECO:0000313" key="3">
    <source>
        <dbReference type="EMBL" id="KAK7823097.1"/>
    </source>
</evidence>
<comment type="caution">
    <text evidence="3">The sequence shown here is derived from an EMBL/GenBank/DDBJ whole genome shotgun (WGS) entry which is preliminary data.</text>
</comment>
<organism evidence="3 4">
    <name type="scientific">Quercus suber</name>
    <name type="common">Cork oak</name>
    <dbReference type="NCBI Taxonomy" id="58331"/>
    <lineage>
        <taxon>Eukaryota</taxon>
        <taxon>Viridiplantae</taxon>
        <taxon>Streptophyta</taxon>
        <taxon>Embryophyta</taxon>
        <taxon>Tracheophyta</taxon>
        <taxon>Spermatophyta</taxon>
        <taxon>Magnoliopsida</taxon>
        <taxon>eudicotyledons</taxon>
        <taxon>Gunneridae</taxon>
        <taxon>Pentapetalae</taxon>
        <taxon>rosids</taxon>
        <taxon>fabids</taxon>
        <taxon>Fagales</taxon>
        <taxon>Fagaceae</taxon>
        <taxon>Quercus</taxon>
    </lineage>
</organism>
<comment type="similarity">
    <text evidence="1 2">Belongs to the AB hydrolase superfamily. Lipase family.</text>
</comment>
<sequence>MEIKDSSMETLLWKTSQENRGTDAAAWLFNSPNKSLAFILADNVFGAWISNNRGTESSRGHISLSTNDLVYWNWTWEQLASDDLLAMYDYILIYIIRYGRNCTMLDIPWRMIASFSQEKLVNIDRIRCFAWPIILLGSDYLDSWKSYCHSIPRRIQVQDLQSYATDSQSCFISNVINSSIDHMDLINILTLGILKLWIVIRTGNTAKYDYGDESENKKHYGQPNPPLYNESRIPKDIPLFFGYGGKDSLTDVNEVKHLLDNLKDHKKDKLVVKYKEVYAHFDFVMAGNAKSPNCCIKPSTYDVFLEHTPQSTSTKNVVHLSQMLLAGNIAKYDYGDDSENEKHYGQRTPPLYNLTRIPKDIPLFIGYGGKDSLSDVNDVKLLLDNLEDHQKDKLVLQYRDDYAHFDFVMAENAESVVYDPLLAFFRTQT</sequence>
<dbReference type="Gene3D" id="3.40.50.1820">
    <property type="entry name" value="alpha/beta hydrolase"/>
    <property type="match status" value="3"/>
</dbReference>
<dbReference type="EMBL" id="PKMF04000645">
    <property type="protein sequence ID" value="KAK7823097.1"/>
    <property type="molecule type" value="Genomic_DNA"/>
</dbReference>
<evidence type="ECO:0000313" key="4">
    <source>
        <dbReference type="Proteomes" id="UP000237347"/>
    </source>
</evidence>
<keyword evidence="2" id="KW-0442">Lipid degradation</keyword>
<dbReference type="GO" id="GO:0016788">
    <property type="term" value="F:hydrolase activity, acting on ester bonds"/>
    <property type="evidence" value="ECO:0007669"/>
    <property type="project" value="InterPro"/>
</dbReference>
<dbReference type="AlphaFoldDB" id="A0AAW0J8H7"/>
<dbReference type="InterPro" id="IPR025483">
    <property type="entry name" value="Lipase_euk"/>
</dbReference>
<dbReference type="PIRSF" id="PIRSF000862">
    <property type="entry name" value="Steryl_ester_lip"/>
    <property type="match status" value="1"/>
</dbReference>
<dbReference type="GO" id="GO:0016042">
    <property type="term" value="P:lipid catabolic process"/>
    <property type="evidence" value="ECO:0007669"/>
    <property type="project" value="UniProtKB-KW"/>
</dbReference>
<keyword evidence="4" id="KW-1185">Reference proteome</keyword>
<reference evidence="3 4" key="1">
    <citation type="journal article" date="2018" name="Sci. Data">
        <title>The draft genome sequence of cork oak.</title>
        <authorList>
            <person name="Ramos A.M."/>
            <person name="Usie A."/>
            <person name="Barbosa P."/>
            <person name="Barros P.M."/>
            <person name="Capote T."/>
            <person name="Chaves I."/>
            <person name="Simoes F."/>
            <person name="Abreu I."/>
            <person name="Carrasquinho I."/>
            <person name="Faro C."/>
            <person name="Guimaraes J.B."/>
            <person name="Mendonca D."/>
            <person name="Nobrega F."/>
            <person name="Rodrigues L."/>
            <person name="Saibo N.J.M."/>
            <person name="Varela M.C."/>
            <person name="Egas C."/>
            <person name="Matos J."/>
            <person name="Miguel C.M."/>
            <person name="Oliveira M.M."/>
            <person name="Ricardo C.P."/>
            <person name="Goncalves S."/>
        </authorList>
    </citation>
    <scope>NUCLEOTIDE SEQUENCE [LARGE SCALE GENOMIC DNA]</scope>
    <source>
        <strain evidence="4">cv. HL8</strain>
    </source>
</reference>
<evidence type="ECO:0000256" key="2">
    <source>
        <dbReference type="PIRNR" id="PIRNR000862"/>
    </source>
</evidence>
<dbReference type="SUPFAM" id="SSF53474">
    <property type="entry name" value="alpha/beta-Hydrolases"/>
    <property type="match status" value="2"/>
</dbReference>